<evidence type="ECO:0000259" key="7">
    <source>
        <dbReference type="PROSITE" id="PS50157"/>
    </source>
</evidence>
<feature type="region of interest" description="Disordered" evidence="6">
    <location>
        <begin position="327"/>
        <end position="372"/>
    </location>
</feature>
<dbReference type="SUPFAM" id="SSF57667">
    <property type="entry name" value="beta-beta-alpha zinc fingers"/>
    <property type="match status" value="4"/>
</dbReference>
<evidence type="ECO:0000256" key="1">
    <source>
        <dbReference type="ARBA" id="ARBA00022723"/>
    </source>
</evidence>
<evidence type="ECO:0000256" key="2">
    <source>
        <dbReference type="ARBA" id="ARBA00022737"/>
    </source>
</evidence>
<name>A0ABQ8L2D3_LABRO</name>
<dbReference type="PANTHER" id="PTHR23226:SF240">
    <property type="entry name" value="GASTRULA ZINC FINGER PROTEIN XLCGF26.1-LIKE-RELATED"/>
    <property type="match status" value="1"/>
</dbReference>
<feature type="domain" description="C2H2-type" evidence="7">
    <location>
        <begin position="167"/>
        <end position="194"/>
    </location>
</feature>
<keyword evidence="2" id="KW-0677">Repeat</keyword>
<dbReference type="PROSITE" id="PS00028">
    <property type="entry name" value="ZINC_FINGER_C2H2_1"/>
    <property type="match status" value="5"/>
</dbReference>
<keyword evidence="4" id="KW-0862">Zinc</keyword>
<protein>
    <recommendedName>
        <fullName evidence="7">C2H2-type domain-containing protein</fullName>
    </recommendedName>
</protein>
<keyword evidence="3 5" id="KW-0863">Zinc-finger</keyword>
<dbReference type="Gene3D" id="3.30.160.60">
    <property type="entry name" value="Classic Zinc Finger"/>
    <property type="match status" value="6"/>
</dbReference>
<reference evidence="8 9" key="1">
    <citation type="submission" date="2022-01" db="EMBL/GenBank/DDBJ databases">
        <title>A high-quality chromosome-level genome assembly of rohu carp, Labeo rohita.</title>
        <authorList>
            <person name="Arick M.A. II"/>
            <person name="Hsu C.-Y."/>
            <person name="Magbanua Z."/>
            <person name="Pechanova O."/>
            <person name="Grover C."/>
            <person name="Miller E."/>
            <person name="Thrash A."/>
            <person name="Ezzel L."/>
            <person name="Alam S."/>
            <person name="Benzie J."/>
            <person name="Hamilton M."/>
            <person name="Karsi A."/>
            <person name="Lawrence M.L."/>
            <person name="Peterson D.G."/>
        </authorList>
    </citation>
    <scope>NUCLEOTIDE SEQUENCE [LARGE SCALE GENOMIC DNA]</scope>
    <source>
        <strain evidence="9">BAU-BD-2019</strain>
        <tissue evidence="8">Blood</tissue>
    </source>
</reference>
<dbReference type="InterPro" id="IPR036236">
    <property type="entry name" value="Znf_C2H2_sf"/>
</dbReference>
<evidence type="ECO:0000256" key="3">
    <source>
        <dbReference type="ARBA" id="ARBA00022771"/>
    </source>
</evidence>
<feature type="domain" description="C2H2-type" evidence="7">
    <location>
        <begin position="195"/>
        <end position="222"/>
    </location>
</feature>
<keyword evidence="9" id="KW-1185">Reference proteome</keyword>
<feature type="domain" description="C2H2-type" evidence="7">
    <location>
        <begin position="111"/>
        <end position="138"/>
    </location>
</feature>
<gene>
    <name evidence="8" type="ORF">H4Q32_028322</name>
</gene>
<comment type="caution">
    <text evidence="8">The sequence shown here is derived from an EMBL/GenBank/DDBJ whole genome shotgun (WGS) entry which is preliminary data.</text>
</comment>
<evidence type="ECO:0000256" key="4">
    <source>
        <dbReference type="ARBA" id="ARBA00022833"/>
    </source>
</evidence>
<dbReference type="Proteomes" id="UP000830375">
    <property type="component" value="Unassembled WGS sequence"/>
</dbReference>
<dbReference type="PANTHER" id="PTHR23226">
    <property type="entry name" value="ZINC FINGER AND SCAN DOMAIN-CONTAINING"/>
    <property type="match status" value="1"/>
</dbReference>
<feature type="compositionally biased region" description="Basic and acidic residues" evidence="6">
    <location>
        <begin position="331"/>
        <end position="352"/>
    </location>
</feature>
<dbReference type="EMBL" id="JACTAM010002507">
    <property type="protein sequence ID" value="KAI2644489.1"/>
    <property type="molecule type" value="Genomic_DNA"/>
</dbReference>
<feature type="domain" description="C2H2-type" evidence="7">
    <location>
        <begin position="139"/>
        <end position="166"/>
    </location>
</feature>
<evidence type="ECO:0000256" key="5">
    <source>
        <dbReference type="PROSITE-ProRule" id="PRU00042"/>
    </source>
</evidence>
<sequence length="432" mass="49265">MAFIKEEHEDLKTEETFRVKHEDTEEQTDLMLLKEKSEELNIMEDKVHYDKLDFTEEKLFSCSQTKKTSSQSRAQNTGAGSNFTCQQCGKSITKKENLKIHMRIHTGEKPYTCQQCARSFIIKGTLNRHLRVHTGEKPYTCPQCGISFTQIGVLNRHMRVHTREKPYTCKLCGNSFVRKGGLKTHMRIHTGVKPYTCPQCGKSFCQQGNLNAHMKIHIGESYFICNHCGFRSTRKPYRLHERSLSPASGCGKSSSQQGNFNVYTSIQTGEKPFTCKQCGYANNPGEWWGGGGTRPLKEGQVHVEDLGTEAPVLSVLFWWPSASPVLPAPPEQDRQTEQEPSRVKQTEQEPSRAKQKISMAEKTEQDNTTVGQTVQETTRLITVLLCPYLANICVKSCWILLWPSTLLWSERDGSRRLHTQSFIEQRHSQNSR</sequence>
<keyword evidence="1" id="KW-0479">Metal-binding</keyword>
<dbReference type="SMART" id="SM00355">
    <property type="entry name" value="ZnF_C2H2"/>
    <property type="match status" value="5"/>
</dbReference>
<evidence type="ECO:0000313" key="8">
    <source>
        <dbReference type="EMBL" id="KAI2644489.1"/>
    </source>
</evidence>
<dbReference type="InterPro" id="IPR013087">
    <property type="entry name" value="Znf_C2H2_type"/>
</dbReference>
<dbReference type="PROSITE" id="PS50157">
    <property type="entry name" value="ZINC_FINGER_C2H2_2"/>
    <property type="match status" value="5"/>
</dbReference>
<evidence type="ECO:0000256" key="6">
    <source>
        <dbReference type="SAM" id="MobiDB-lite"/>
    </source>
</evidence>
<evidence type="ECO:0000313" key="9">
    <source>
        <dbReference type="Proteomes" id="UP000830375"/>
    </source>
</evidence>
<proteinExistence type="predicted"/>
<organism evidence="8 9">
    <name type="scientific">Labeo rohita</name>
    <name type="common">Indian major carp</name>
    <name type="synonym">Cyprinus rohita</name>
    <dbReference type="NCBI Taxonomy" id="84645"/>
    <lineage>
        <taxon>Eukaryota</taxon>
        <taxon>Metazoa</taxon>
        <taxon>Chordata</taxon>
        <taxon>Craniata</taxon>
        <taxon>Vertebrata</taxon>
        <taxon>Euteleostomi</taxon>
        <taxon>Actinopterygii</taxon>
        <taxon>Neopterygii</taxon>
        <taxon>Teleostei</taxon>
        <taxon>Ostariophysi</taxon>
        <taxon>Cypriniformes</taxon>
        <taxon>Cyprinidae</taxon>
        <taxon>Labeoninae</taxon>
        <taxon>Labeonini</taxon>
        <taxon>Labeo</taxon>
    </lineage>
</organism>
<feature type="domain" description="C2H2-type" evidence="7">
    <location>
        <begin position="83"/>
        <end position="110"/>
    </location>
</feature>
<dbReference type="Pfam" id="PF00096">
    <property type="entry name" value="zf-C2H2"/>
    <property type="match status" value="5"/>
</dbReference>
<accession>A0ABQ8L2D3</accession>